<accession>A0ABQ9HRR9</accession>
<name>A0ABQ9HRR9_9NEOP</name>
<sequence>MEFIKEQKIKCNSEYEPSLLEVYLSSPEIDHKDVIGMAVDMILAGIDTARVAGKGNGCRRRSSLLDDEVSTASARSLRHAVLRHLNRHVSNRSEQAGTDLEFFCGWEGGEVTT</sequence>
<gene>
    <name evidence="1" type="ORF">PR048_013267</name>
</gene>
<evidence type="ECO:0000313" key="1">
    <source>
        <dbReference type="EMBL" id="KAJ8887052.1"/>
    </source>
</evidence>
<dbReference type="Proteomes" id="UP001159363">
    <property type="component" value="Chromosome X"/>
</dbReference>
<keyword evidence="2" id="KW-1185">Reference proteome</keyword>
<proteinExistence type="predicted"/>
<comment type="caution">
    <text evidence="1">The sequence shown here is derived from an EMBL/GenBank/DDBJ whole genome shotgun (WGS) entry which is preliminary data.</text>
</comment>
<evidence type="ECO:0000313" key="2">
    <source>
        <dbReference type="Proteomes" id="UP001159363"/>
    </source>
</evidence>
<reference evidence="1 2" key="1">
    <citation type="submission" date="2023-02" db="EMBL/GenBank/DDBJ databases">
        <title>LHISI_Scaffold_Assembly.</title>
        <authorList>
            <person name="Stuart O.P."/>
            <person name="Cleave R."/>
            <person name="Magrath M.J.L."/>
            <person name="Mikheyev A.S."/>
        </authorList>
    </citation>
    <scope>NUCLEOTIDE SEQUENCE [LARGE SCALE GENOMIC DNA]</scope>
    <source>
        <strain evidence="1">Daus_M_001</strain>
        <tissue evidence="1">Leg muscle</tissue>
    </source>
</reference>
<dbReference type="EMBL" id="JARBHB010000004">
    <property type="protein sequence ID" value="KAJ8887052.1"/>
    <property type="molecule type" value="Genomic_DNA"/>
</dbReference>
<protein>
    <submittedName>
        <fullName evidence="1">Uncharacterized protein</fullName>
    </submittedName>
</protein>
<organism evidence="1 2">
    <name type="scientific">Dryococelus australis</name>
    <dbReference type="NCBI Taxonomy" id="614101"/>
    <lineage>
        <taxon>Eukaryota</taxon>
        <taxon>Metazoa</taxon>
        <taxon>Ecdysozoa</taxon>
        <taxon>Arthropoda</taxon>
        <taxon>Hexapoda</taxon>
        <taxon>Insecta</taxon>
        <taxon>Pterygota</taxon>
        <taxon>Neoptera</taxon>
        <taxon>Polyneoptera</taxon>
        <taxon>Phasmatodea</taxon>
        <taxon>Verophasmatodea</taxon>
        <taxon>Anareolatae</taxon>
        <taxon>Phasmatidae</taxon>
        <taxon>Eurycanthinae</taxon>
        <taxon>Dryococelus</taxon>
    </lineage>
</organism>